<dbReference type="PROSITE" id="PS50194">
    <property type="entry name" value="FILAMIN_REPEAT"/>
    <property type="match status" value="8"/>
</dbReference>
<evidence type="ECO:0000256" key="2">
    <source>
        <dbReference type="ARBA" id="ARBA00022737"/>
    </source>
</evidence>
<dbReference type="InterPro" id="IPR014756">
    <property type="entry name" value="Ig_E-set"/>
</dbReference>
<comment type="similarity">
    <text evidence="1">Belongs to the filamin family.</text>
</comment>
<protein>
    <submittedName>
        <fullName evidence="6">Calponin-homology (CH) domain-containing protein</fullName>
    </submittedName>
</protein>
<feature type="repeat" description="Filamin" evidence="3">
    <location>
        <begin position="103"/>
        <end position="172"/>
    </location>
</feature>
<feature type="region of interest" description="Disordered" evidence="4">
    <location>
        <begin position="53"/>
        <end position="84"/>
    </location>
</feature>
<dbReference type="InterPro" id="IPR017868">
    <property type="entry name" value="Filamin/ABP280_repeat-like"/>
</dbReference>
<feature type="compositionally biased region" description="Polar residues" evidence="4">
    <location>
        <begin position="53"/>
        <end position="76"/>
    </location>
</feature>
<name>A0A1I7TPR2_9PELO</name>
<dbReference type="InterPro" id="IPR013783">
    <property type="entry name" value="Ig-like_fold"/>
</dbReference>
<dbReference type="FunFam" id="2.60.40.10:FF:000096">
    <property type="entry name" value="filamin-C isoform X2"/>
    <property type="match status" value="1"/>
</dbReference>
<feature type="repeat" description="Filamin" evidence="3">
    <location>
        <begin position="441"/>
        <end position="524"/>
    </location>
</feature>
<evidence type="ECO:0000256" key="3">
    <source>
        <dbReference type="PROSITE-ProRule" id="PRU00087"/>
    </source>
</evidence>
<evidence type="ECO:0000256" key="4">
    <source>
        <dbReference type="SAM" id="MobiDB-lite"/>
    </source>
</evidence>
<dbReference type="PANTHER" id="PTHR38537">
    <property type="entry name" value="JITTERBUG, ISOFORM N"/>
    <property type="match status" value="1"/>
</dbReference>
<dbReference type="eggNOG" id="KOG0518">
    <property type="taxonomic scope" value="Eukaryota"/>
</dbReference>
<dbReference type="WBParaSite" id="Csp11.Scaffold629.g10556.t1">
    <property type="protein sequence ID" value="Csp11.Scaffold629.g10556.t1"/>
    <property type="gene ID" value="Csp11.Scaffold629.g10556"/>
</dbReference>
<dbReference type="AlphaFoldDB" id="A0A1I7TPR2"/>
<feature type="repeat" description="Filamin" evidence="3">
    <location>
        <begin position="334"/>
        <end position="426"/>
    </location>
</feature>
<feature type="repeat" description="Filamin" evidence="3">
    <location>
        <begin position="172"/>
        <end position="331"/>
    </location>
</feature>
<accession>A0A1I7TPR2</accession>
<feature type="repeat" description="Filamin" evidence="3">
    <location>
        <begin position="718"/>
        <end position="809"/>
    </location>
</feature>
<dbReference type="PANTHER" id="PTHR38537:SF8">
    <property type="entry name" value="FILAMIN-A"/>
    <property type="match status" value="1"/>
</dbReference>
<proteinExistence type="inferred from homology"/>
<dbReference type="InterPro" id="IPR044801">
    <property type="entry name" value="Filamin"/>
</dbReference>
<dbReference type="SMART" id="SM00557">
    <property type="entry name" value="IG_FLMN"/>
    <property type="match status" value="9"/>
</dbReference>
<organism evidence="5 6">
    <name type="scientific">Caenorhabditis tropicalis</name>
    <dbReference type="NCBI Taxonomy" id="1561998"/>
    <lineage>
        <taxon>Eukaryota</taxon>
        <taxon>Metazoa</taxon>
        <taxon>Ecdysozoa</taxon>
        <taxon>Nematoda</taxon>
        <taxon>Chromadorea</taxon>
        <taxon>Rhabditida</taxon>
        <taxon>Rhabditina</taxon>
        <taxon>Rhabditomorpha</taxon>
        <taxon>Rhabditoidea</taxon>
        <taxon>Rhabditidae</taxon>
        <taxon>Peloderinae</taxon>
        <taxon>Caenorhabditis</taxon>
    </lineage>
</organism>
<sequence length="937" mass="101251">MLDVFYGGEQVDHVEYEAFGKLDFERIQAERAKVVVEPEDDIEKYEKDYQEGISTSISPPQGTNSEEQLTSAPAKTTKNKKEQEIAPAAEIEQRPLEKYFTFQFNIRDLGCQPKDLEAIVMPPAQKKEVAEIIDNHDGTILVKYTPKIHGSHELSILQNGAQLQGTPIKFYVDAYGDGWATVYGPGLQNAVVGEPATFTVCAKGSQAKELSVSIEGPAKSQIKIHDNKDGTCWLLGCHQFQENTKCMLNLKRSHLSVGSTSEVALPITQVELKGISASIKSPAGIEEPCFVRLLDGGRLGVSFTPRESGEHLITVKRDGKLVPKAPFKIKVDKSQVGDASKVEVSGVGKAKGITLQANELLVDTSKAGYGGLSVSVQGPSKAELTCKEVKSGLIKVLYTPTEPGVYAIAIKFADHHVKDSPLTVQCTGKSAGRVIQTIQKGVEQHGICLPDQESLLFLKLLNTSPMDITARLMDPKGHTDDIEMRDLGQQYYQLKFTPKLEGVHTLSVMYKDAHVNGSPFQFTVGSFSEGGAHKIRAAGQGVVRGETGTLNAFNIYHREAGAGALAVSVEGPSKASLEFKDHKDGNCHVDYKVATPGEYVVAIKFNDQHIPDSPFKVFVAPATGEVRKLELAQFHDQGIPAGKAFTFTVLTHRAKGHLEAKVVAPNNEVDTIDIVPIEDGESYAMRFVPKETGNHFIHVTLDGAPMRDSPFRLRVGGKDLCDPTAIFVSGDGLVKGITGQKCEFVINTANAGAGILTVQMDGPSKATLDAYELEKGYKVRYTPLAPGSYFASIKYNGIHAPGSPFKIPVEGKELGGNGYNETSHVKIDAVAKTSKGTVAVVPEYQGDANKVTAKGAGLNKFFPGRPAAFQIDTGLAGTNLLMVGVVTTKGPCEEVVVRHQGSGHYVCSYRIPERVKGFVFIKYGDKEIPGSPFAIEP</sequence>
<keyword evidence="5" id="KW-1185">Reference proteome</keyword>
<dbReference type="Proteomes" id="UP000095282">
    <property type="component" value="Unplaced"/>
</dbReference>
<dbReference type="FunFam" id="2.60.40.10:FF:001719">
    <property type="entry name" value="FiLamiN (Actin binding protein) homolog"/>
    <property type="match status" value="1"/>
</dbReference>
<dbReference type="Pfam" id="PF00630">
    <property type="entry name" value="Filamin"/>
    <property type="match status" value="9"/>
</dbReference>
<feature type="repeat" description="Filamin" evidence="3">
    <location>
        <begin position="527"/>
        <end position="619"/>
    </location>
</feature>
<evidence type="ECO:0000313" key="6">
    <source>
        <dbReference type="WBParaSite" id="Csp11.Scaffold629.g10556.t1"/>
    </source>
</evidence>
<dbReference type="SUPFAM" id="SSF81296">
    <property type="entry name" value="E set domains"/>
    <property type="match status" value="9"/>
</dbReference>
<feature type="repeat" description="Filamin" evidence="3">
    <location>
        <begin position="641"/>
        <end position="715"/>
    </location>
</feature>
<dbReference type="STRING" id="1561998.A0A1I7TPR2"/>
<dbReference type="GO" id="GO:0051015">
    <property type="term" value="F:actin filament binding"/>
    <property type="evidence" value="ECO:0007669"/>
    <property type="project" value="InterPro"/>
</dbReference>
<dbReference type="FunFam" id="2.60.40.10:FF:000140">
    <property type="entry name" value="FiLamiN (Actin binding protein) homolog"/>
    <property type="match status" value="1"/>
</dbReference>
<reference evidence="6" key="1">
    <citation type="submission" date="2016-11" db="UniProtKB">
        <authorList>
            <consortium name="WormBaseParasite"/>
        </authorList>
    </citation>
    <scope>IDENTIFICATION</scope>
</reference>
<dbReference type="Gene3D" id="2.60.40.10">
    <property type="entry name" value="Immunoglobulins"/>
    <property type="match status" value="9"/>
</dbReference>
<dbReference type="GO" id="GO:0030036">
    <property type="term" value="P:actin cytoskeleton organization"/>
    <property type="evidence" value="ECO:0007669"/>
    <property type="project" value="InterPro"/>
</dbReference>
<dbReference type="InterPro" id="IPR001298">
    <property type="entry name" value="Filamin/ABP280_rpt"/>
</dbReference>
<evidence type="ECO:0000313" key="5">
    <source>
        <dbReference type="Proteomes" id="UP000095282"/>
    </source>
</evidence>
<feature type="repeat" description="Filamin" evidence="3">
    <location>
        <begin position="843"/>
        <end position="937"/>
    </location>
</feature>
<evidence type="ECO:0000256" key="1">
    <source>
        <dbReference type="ARBA" id="ARBA00009238"/>
    </source>
</evidence>
<keyword evidence="2" id="KW-0677">Repeat</keyword>